<proteinExistence type="inferred from homology"/>
<dbReference type="Proteomes" id="UP000177069">
    <property type="component" value="Unassembled WGS sequence"/>
</dbReference>
<dbReference type="EMBL" id="MFBA01000023">
    <property type="protein sequence ID" value="OGD85542.1"/>
    <property type="molecule type" value="Genomic_DNA"/>
</dbReference>
<dbReference type="InterPro" id="IPR052700">
    <property type="entry name" value="Carb_kinase_PfkB-like"/>
</dbReference>
<reference evidence="5 6" key="1">
    <citation type="journal article" date="2016" name="Nat. Commun.">
        <title>Thousands of microbial genomes shed light on interconnected biogeochemical processes in an aquifer system.</title>
        <authorList>
            <person name="Anantharaman K."/>
            <person name="Brown C.T."/>
            <person name="Hug L.A."/>
            <person name="Sharon I."/>
            <person name="Castelle C.J."/>
            <person name="Probst A.J."/>
            <person name="Thomas B.C."/>
            <person name="Singh A."/>
            <person name="Wilkins M.J."/>
            <person name="Karaoz U."/>
            <person name="Brodie E.L."/>
            <person name="Williams K.H."/>
            <person name="Hubbard S.S."/>
            <person name="Banfield J.F."/>
        </authorList>
    </citation>
    <scope>NUCLEOTIDE SEQUENCE [LARGE SCALE GENOMIC DNA]</scope>
</reference>
<gene>
    <name evidence="5" type="ORF">A2696_03215</name>
</gene>
<evidence type="ECO:0000256" key="1">
    <source>
        <dbReference type="ARBA" id="ARBA00010688"/>
    </source>
</evidence>
<evidence type="ECO:0000256" key="2">
    <source>
        <dbReference type="ARBA" id="ARBA00022679"/>
    </source>
</evidence>
<evidence type="ECO:0000259" key="4">
    <source>
        <dbReference type="Pfam" id="PF00294"/>
    </source>
</evidence>
<dbReference type="PANTHER" id="PTHR43320">
    <property type="entry name" value="SUGAR KINASE"/>
    <property type="match status" value="1"/>
</dbReference>
<dbReference type="AlphaFoldDB" id="A0A1F5G101"/>
<organism evidence="5 6">
    <name type="scientific">Candidatus Curtissbacteria bacterium RIFCSPHIGHO2_01_FULL_41_13</name>
    <dbReference type="NCBI Taxonomy" id="1797745"/>
    <lineage>
        <taxon>Bacteria</taxon>
        <taxon>Candidatus Curtissiibacteriota</taxon>
    </lineage>
</organism>
<keyword evidence="2" id="KW-0808">Transferase</keyword>
<evidence type="ECO:0000313" key="5">
    <source>
        <dbReference type="EMBL" id="OGD85542.1"/>
    </source>
</evidence>
<name>A0A1F5G101_9BACT</name>
<dbReference type="SUPFAM" id="SSF53613">
    <property type="entry name" value="Ribokinase-like"/>
    <property type="match status" value="1"/>
</dbReference>
<dbReference type="InterPro" id="IPR011611">
    <property type="entry name" value="PfkB_dom"/>
</dbReference>
<dbReference type="Pfam" id="PF00294">
    <property type="entry name" value="PfkB"/>
    <property type="match status" value="1"/>
</dbReference>
<dbReference type="InterPro" id="IPR029056">
    <property type="entry name" value="Ribokinase-like"/>
</dbReference>
<dbReference type="Gene3D" id="3.40.1190.20">
    <property type="match status" value="1"/>
</dbReference>
<feature type="domain" description="Carbohydrate kinase PfkB" evidence="4">
    <location>
        <begin position="33"/>
        <end position="311"/>
    </location>
</feature>
<sequence length="332" mass="36900">MSSQKIFDVIAVGDSTVDTFIKIHDASLECDINHEDCRICVKYGEKIPVDSIAYGVAGNAANVVVGCSLLGLKTAIYTHTGHDWQGEIIIKNFSEKGVSEDFVVLEKGKSSNLSVVLTFRGERTIFVYHQPWHYRLPKLPVCKWLYFTSVSASFRDSDLINEVCHFIDQTRARLAFGPGTYQLKVGIKKYPKLLERCDLMIVNFEEAKDILGIEKTERIDVKDLLSKMLLLGPEIIVVTNGEEGSYASDGKKYLKVGIFPTKLVERTGAGDAYASGFISAFAYNQSLEEAMVWGTINASRVISEIGAQKGLLTKESLERHRKVVAELAAKNF</sequence>
<dbReference type="GO" id="GO:0016301">
    <property type="term" value="F:kinase activity"/>
    <property type="evidence" value="ECO:0007669"/>
    <property type="project" value="UniProtKB-KW"/>
</dbReference>
<comment type="similarity">
    <text evidence="1">Belongs to the carbohydrate kinase PfkB family.</text>
</comment>
<evidence type="ECO:0000313" key="6">
    <source>
        <dbReference type="Proteomes" id="UP000177069"/>
    </source>
</evidence>
<evidence type="ECO:0000256" key="3">
    <source>
        <dbReference type="ARBA" id="ARBA00022777"/>
    </source>
</evidence>
<accession>A0A1F5G101</accession>
<keyword evidence="3" id="KW-0418">Kinase</keyword>
<comment type="caution">
    <text evidence="5">The sequence shown here is derived from an EMBL/GenBank/DDBJ whole genome shotgun (WGS) entry which is preliminary data.</text>
</comment>
<dbReference type="PANTHER" id="PTHR43320:SF3">
    <property type="entry name" value="CARBOHYDRATE KINASE PFKB DOMAIN-CONTAINING PROTEIN"/>
    <property type="match status" value="1"/>
</dbReference>
<protein>
    <recommendedName>
        <fullName evidence="4">Carbohydrate kinase PfkB domain-containing protein</fullName>
    </recommendedName>
</protein>